<dbReference type="GO" id="GO:0005737">
    <property type="term" value="C:cytoplasm"/>
    <property type="evidence" value="ECO:0007669"/>
    <property type="project" value="TreeGrafter"/>
</dbReference>
<gene>
    <name evidence="10" type="ORF">GRG538_LOCUS2454</name>
    <name evidence="11" type="ORF">KIK155_LOCUS2921</name>
    <name evidence="12" type="ORF">TOA249_LOCUS758</name>
</gene>
<protein>
    <recommendedName>
        <fullName evidence="14">RNA helicase</fullName>
    </recommendedName>
</protein>
<dbReference type="GO" id="GO:0003676">
    <property type="term" value="F:nucleic acid binding"/>
    <property type="evidence" value="ECO:0007669"/>
    <property type="project" value="InterPro"/>
</dbReference>
<dbReference type="InterPro" id="IPR017907">
    <property type="entry name" value="Znf_RING_CS"/>
</dbReference>
<dbReference type="Gene3D" id="2.170.150.30">
    <property type="entry name" value="RIG-I-like receptor, C-terminal regulatory domain"/>
    <property type="match status" value="1"/>
</dbReference>
<keyword evidence="1" id="KW-0479">Metal-binding</keyword>
<evidence type="ECO:0000256" key="4">
    <source>
        <dbReference type="ARBA" id="ARBA00022833"/>
    </source>
</evidence>
<dbReference type="InterPro" id="IPR011545">
    <property type="entry name" value="DEAD/DEAH_box_helicase_dom"/>
</dbReference>
<dbReference type="Gene3D" id="3.40.50.300">
    <property type="entry name" value="P-loop containing nucleotide triphosphate hydrolases"/>
    <property type="match status" value="2"/>
</dbReference>
<dbReference type="SMART" id="SM00487">
    <property type="entry name" value="DEXDc"/>
    <property type="match status" value="1"/>
</dbReference>
<accession>A0A817VED8</accession>
<dbReference type="Gene3D" id="3.30.40.10">
    <property type="entry name" value="Zinc/RING finger domain, C3HC4 (zinc finger)"/>
    <property type="match status" value="1"/>
</dbReference>
<dbReference type="InterPro" id="IPR051363">
    <property type="entry name" value="RLR_Helicase"/>
</dbReference>
<dbReference type="PROSITE" id="PS50089">
    <property type="entry name" value="ZF_RING_2"/>
    <property type="match status" value="1"/>
</dbReference>
<evidence type="ECO:0000256" key="3">
    <source>
        <dbReference type="ARBA" id="ARBA00022771"/>
    </source>
</evidence>
<dbReference type="PROSITE" id="PS51194">
    <property type="entry name" value="HELICASE_CTER"/>
    <property type="match status" value="1"/>
</dbReference>
<feature type="domain" description="RING-type" evidence="7">
    <location>
        <begin position="13"/>
        <end position="54"/>
    </location>
</feature>
<dbReference type="InterPro" id="IPR001650">
    <property type="entry name" value="Helicase_C-like"/>
</dbReference>
<evidence type="ECO:0000313" key="12">
    <source>
        <dbReference type="EMBL" id="CAF4468691.1"/>
    </source>
</evidence>
<dbReference type="Pfam" id="PF00271">
    <property type="entry name" value="Helicase_C"/>
    <property type="match status" value="1"/>
</dbReference>
<dbReference type="EMBL" id="CAJNYV010000111">
    <property type="protein sequence ID" value="CAF3343316.1"/>
    <property type="molecule type" value="Genomic_DNA"/>
</dbReference>
<evidence type="ECO:0000259" key="7">
    <source>
        <dbReference type="PROSITE" id="PS50089"/>
    </source>
</evidence>
<dbReference type="Gene3D" id="1.20.1320.30">
    <property type="match status" value="1"/>
</dbReference>
<feature type="domain" description="Helicase C-terminal" evidence="9">
    <location>
        <begin position="582"/>
        <end position="752"/>
    </location>
</feature>
<keyword evidence="4" id="KW-0862">Zinc</keyword>
<dbReference type="InterPro" id="IPR014001">
    <property type="entry name" value="Helicase_ATP-bd"/>
</dbReference>
<dbReference type="Pfam" id="PF00270">
    <property type="entry name" value="DEAD"/>
    <property type="match status" value="1"/>
</dbReference>
<dbReference type="GO" id="GO:0008270">
    <property type="term" value="F:zinc ion binding"/>
    <property type="evidence" value="ECO:0007669"/>
    <property type="project" value="UniProtKB-KW"/>
</dbReference>
<dbReference type="InterPro" id="IPR038557">
    <property type="entry name" value="RLR_C_sf"/>
</dbReference>
<name>A0A817VED8_9BILA</name>
<reference evidence="11" key="1">
    <citation type="submission" date="2021-02" db="EMBL/GenBank/DDBJ databases">
        <authorList>
            <person name="Nowell W R."/>
        </authorList>
    </citation>
    <scope>NUCLEOTIDE SEQUENCE</scope>
</reference>
<dbReference type="AlphaFoldDB" id="A0A817VED8"/>
<dbReference type="InterPro" id="IPR001841">
    <property type="entry name" value="Znf_RING"/>
</dbReference>
<sequence>MDNQSQIFQKFRCLKCERRLNKPLELRCNHFICRDCLETVLRNHRTDAQCPACSRPLGDYQIENYTYLSPIHYISRLLSTFTDVNECHTCKEFTTVKPCSECSKDQCHSCSAKHEETHLQIEEQPNENLELSNEELEILEPIKSYLSKKEFEDFIQTARNHVDRAILKQDKTIVYIPRNGSTVSVEKTPIWSDPEIYDWSKHERFSESDIINSKPERVRQLLRLDFNPRPYQIRMARPGLAGKNSIVCLQTGSGKTFIAAIVAKFLHIRSLQNVITPSSSSTSRFKAVFLVPIKALVAQQCAAFRQAFIDQPDSILKPIDNQVGERFKNLYQQFDIFFFTVQKFANFLEGKHADLTKFDLVIIDECHHCYDNHPINSMMRQYHRLKLSGYTVPQIIALTASVGTNKKNAFDHLVHVCANLDCLEICAIGKGVEEDELRNSTNTPLSDTILSVPKEISDPIVKALKDDVMKAIASRLGYDISMMDNQKLETFLAVEHDNACKKNDRDAIIGCDYLKKFHRFLIYYDDLPLVECIQWLIEGLKESTAGNPTQFDKFCRIKSDEFLKFVTIQISNSIEVKAKLKKLVEMIIYLHTGNCRGLVLVRTKFHAVSLETFLNKHSDLKKRQIFAGHLTGQGSAEELSLPGNQQSKVLDEFRKGTKQLLVATDVAQEGLDVAECSYVIRYEFVSNEIGTVQSRGRARASQSKCFLITEALSLNYQRETDNRLKEEDMKQAITEWREKGIQEFRTLVQKEQTDLLKNLSTNGPQPTALGAAQPNKETAKTIHCRFCDTFLCRGSSLRLQGTTIVCLDPAFEKLVNPPKSAGEKVVCPNRTCHRELGAVILLSRNAPGYALQISSLKFFIGNEMLPRLFKKWSQYQGYMQPL</sequence>
<dbReference type="Proteomes" id="UP000663838">
    <property type="component" value="Unassembled WGS sequence"/>
</dbReference>
<keyword evidence="5" id="KW-0067">ATP-binding</keyword>
<keyword evidence="2" id="KW-0547">Nucleotide-binding</keyword>
<evidence type="ECO:0000313" key="13">
    <source>
        <dbReference type="Proteomes" id="UP000663865"/>
    </source>
</evidence>
<dbReference type="EMBL" id="CAJOBS010000017">
    <property type="protein sequence ID" value="CAF4468691.1"/>
    <property type="molecule type" value="Genomic_DNA"/>
</dbReference>
<dbReference type="InterPro" id="IPR027417">
    <property type="entry name" value="P-loop_NTPase"/>
</dbReference>
<evidence type="ECO:0000259" key="8">
    <source>
        <dbReference type="PROSITE" id="PS51192"/>
    </source>
</evidence>
<evidence type="ECO:0000313" key="10">
    <source>
        <dbReference type="EMBL" id="CAF3321180.1"/>
    </source>
</evidence>
<dbReference type="Proteomes" id="UP000663865">
    <property type="component" value="Unassembled WGS sequence"/>
</dbReference>
<evidence type="ECO:0000256" key="2">
    <source>
        <dbReference type="ARBA" id="ARBA00022741"/>
    </source>
</evidence>
<proteinExistence type="predicted"/>
<evidence type="ECO:0000256" key="1">
    <source>
        <dbReference type="ARBA" id="ARBA00022723"/>
    </source>
</evidence>
<dbReference type="PROSITE" id="PS51192">
    <property type="entry name" value="HELICASE_ATP_BIND_1"/>
    <property type="match status" value="1"/>
</dbReference>
<keyword evidence="3 6" id="KW-0863">Zinc-finger</keyword>
<organism evidence="11 13">
    <name type="scientific">Rotaria socialis</name>
    <dbReference type="NCBI Taxonomy" id="392032"/>
    <lineage>
        <taxon>Eukaryota</taxon>
        <taxon>Metazoa</taxon>
        <taxon>Spiralia</taxon>
        <taxon>Gnathifera</taxon>
        <taxon>Rotifera</taxon>
        <taxon>Eurotatoria</taxon>
        <taxon>Bdelloidea</taxon>
        <taxon>Philodinida</taxon>
        <taxon>Philodinidae</taxon>
        <taxon>Rotaria</taxon>
    </lineage>
</organism>
<dbReference type="PROSITE" id="PS00518">
    <property type="entry name" value="ZF_RING_1"/>
    <property type="match status" value="1"/>
</dbReference>
<dbReference type="SUPFAM" id="SSF57850">
    <property type="entry name" value="RING/U-box"/>
    <property type="match status" value="1"/>
</dbReference>
<evidence type="ECO:0000256" key="6">
    <source>
        <dbReference type="PROSITE-ProRule" id="PRU00175"/>
    </source>
</evidence>
<comment type="caution">
    <text evidence="11">The sequence shown here is derived from an EMBL/GenBank/DDBJ whole genome shotgun (WGS) entry which is preliminary data.</text>
</comment>
<dbReference type="InterPro" id="IPR013083">
    <property type="entry name" value="Znf_RING/FYVE/PHD"/>
</dbReference>
<evidence type="ECO:0000259" key="9">
    <source>
        <dbReference type="PROSITE" id="PS51194"/>
    </source>
</evidence>
<evidence type="ECO:0000313" key="11">
    <source>
        <dbReference type="EMBL" id="CAF3343316.1"/>
    </source>
</evidence>
<dbReference type="Proteomes" id="UP000663872">
    <property type="component" value="Unassembled WGS sequence"/>
</dbReference>
<feature type="domain" description="Helicase ATP-binding" evidence="8">
    <location>
        <begin position="236"/>
        <end position="420"/>
    </location>
</feature>
<evidence type="ECO:0000256" key="5">
    <source>
        <dbReference type="ARBA" id="ARBA00022840"/>
    </source>
</evidence>
<dbReference type="PANTHER" id="PTHR14074:SF16">
    <property type="entry name" value="ANTIVIRAL INNATE IMMUNE RESPONSE RECEPTOR RIG-I"/>
    <property type="match status" value="1"/>
</dbReference>
<dbReference type="GO" id="GO:0005524">
    <property type="term" value="F:ATP binding"/>
    <property type="evidence" value="ECO:0007669"/>
    <property type="project" value="UniProtKB-KW"/>
</dbReference>
<evidence type="ECO:0008006" key="14">
    <source>
        <dbReference type="Google" id="ProtNLM"/>
    </source>
</evidence>
<dbReference type="EMBL" id="CAJNYT010000058">
    <property type="protein sequence ID" value="CAF3321180.1"/>
    <property type="molecule type" value="Genomic_DNA"/>
</dbReference>
<dbReference type="SUPFAM" id="SSF52540">
    <property type="entry name" value="P-loop containing nucleoside triphosphate hydrolases"/>
    <property type="match status" value="1"/>
</dbReference>
<dbReference type="PANTHER" id="PTHR14074">
    <property type="entry name" value="HELICASE WITH DEATH DOMAIN-RELATED"/>
    <property type="match status" value="1"/>
</dbReference>
<dbReference type="SMART" id="SM00490">
    <property type="entry name" value="HELICc"/>
    <property type="match status" value="1"/>
</dbReference>